<keyword evidence="2" id="KW-0813">Transport</keyword>
<name>A0A523VXQ7_UNCAE</name>
<dbReference type="Gene3D" id="3.40.50.300">
    <property type="entry name" value="P-loop containing nucleotide triphosphate hydrolases"/>
    <property type="match status" value="1"/>
</dbReference>
<gene>
    <name evidence="6" type="ORF">E3J48_07940</name>
</gene>
<evidence type="ECO:0000313" key="7">
    <source>
        <dbReference type="Proteomes" id="UP000319130"/>
    </source>
</evidence>
<dbReference type="InterPro" id="IPR003593">
    <property type="entry name" value="AAA+_ATPase"/>
</dbReference>
<dbReference type="SUPFAM" id="SSF52540">
    <property type="entry name" value="P-loop containing nucleoside triphosphate hydrolases"/>
    <property type="match status" value="1"/>
</dbReference>
<keyword evidence="3" id="KW-0547">Nucleotide-binding</keyword>
<dbReference type="PROSITE" id="PS00211">
    <property type="entry name" value="ABC_TRANSPORTER_1"/>
    <property type="match status" value="1"/>
</dbReference>
<evidence type="ECO:0000256" key="4">
    <source>
        <dbReference type="ARBA" id="ARBA00022840"/>
    </source>
</evidence>
<organism evidence="6 7">
    <name type="scientific">Aerophobetes bacterium</name>
    <dbReference type="NCBI Taxonomy" id="2030807"/>
    <lineage>
        <taxon>Bacteria</taxon>
        <taxon>Candidatus Aerophobota</taxon>
    </lineage>
</organism>
<sequence length="227" mass="25759">MIQAINIKKIYKIEKVSIAALNGISLEIEEEEFVSITGPSGSGKSTLMHIIGCLDRPTSGRLLLDREEMGKLKDNALAEIRNKKIGFVFQQFNLLSRSTSLRNVELPLIYAGVDRRERAERARIALERVEMAHRLYHRPNELSGGERQRIAIARALVTNPSLVLADEPTGNLDSKTGEGILELFQKLHQEGHTLIVVTHERYVSEYAQRIIHLRDGLLEQDERRNRS</sequence>
<proteinExistence type="inferred from homology"/>
<dbReference type="PROSITE" id="PS50893">
    <property type="entry name" value="ABC_TRANSPORTER_2"/>
    <property type="match status" value="1"/>
</dbReference>
<dbReference type="EMBL" id="SOIZ01000365">
    <property type="protein sequence ID" value="TET59359.1"/>
    <property type="molecule type" value="Genomic_DNA"/>
</dbReference>
<dbReference type="Proteomes" id="UP000319130">
    <property type="component" value="Unassembled WGS sequence"/>
</dbReference>
<comment type="caution">
    <text evidence="6">The sequence shown here is derived from an EMBL/GenBank/DDBJ whole genome shotgun (WGS) entry which is preliminary data.</text>
</comment>
<dbReference type="InterPro" id="IPR027417">
    <property type="entry name" value="P-loop_NTPase"/>
</dbReference>
<dbReference type="AlphaFoldDB" id="A0A523VXQ7"/>
<dbReference type="CDD" id="cd03255">
    <property type="entry name" value="ABC_MJ0796_LolCDE_FtsE"/>
    <property type="match status" value="1"/>
</dbReference>
<feature type="domain" description="ABC transporter" evidence="5">
    <location>
        <begin position="5"/>
        <end position="227"/>
    </location>
</feature>
<dbReference type="GO" id="GO:0016887">
    <property type="term" value="F:ATP hydrolysis activity"/>
    <property type="evidence" value="ECO:0007669"/>
    <property type="project" value="InterPro"/>
</dbReference>
<dbReference type="GO" id="GO:0022857">
    <property type="term" value="F:transmembrane transporter activity"/>
    <property type="evidence" value="ECO:0007669"/>
    <property type="project" value="UniProtKB-ARBA"/>
</dbReference>
<dbReference type="PANTHER" id="PTHR42798:SF6">
    <property type="entry name" value="CELL DIVISION ATP-BINDING PROTEIN FTSE"/>
    <property type="match status" value="1"/>
</dbReference>
<comment type="similarity">
    <text evidence="1">Belongs to the ABC transporter superfamily.</text>
</comment>
<protein>
    <submittedName>
        <fullName evidence="6">ABC transporter ATP-binding protein</fullName>
    </submittedName>
</protein>
<dbReference type="SMART" id="SM00382">
    <property type="entry name" value="AAA"/>
    <property type="match status" value="1"/>
</dbReference>
<dbReference type="PANTHER" id="PTHR42798">
    <property type="entry name" value="LIPOPROTEIN-RELEASING SYSTEM ATP-BINDING PROTEIN LOLD"/>
    <property type="match status" value="1"/>
</dbReference>
<dbReference type="FunFam" id="3.40.50.300:FF:000032">
    <property type="entry name" value="Export ABC transporter ATP-binding protein"/>
    <property type="match status" value="1"/>
</dbReference>
<evidence type="ECO:0000256" key="1">
    <source>
        <dbReference type="ARBA" id="ARBA00005417"/>
    </source>
</evidence>
<keyword evidence="4 6" id="KW-0067">ATP-binding</keyword>
<accession>A0A523VXQ7</accession>
<dbReference type="GO" id="GO:0098796">
    <property type="term" value="C:membrane protein complex"/>
    <property type="evidence" value="ECO:0007669"/>
    <property type="project" value="UniProtKB-ARBA"/>
</dbReference>
<evidence type="ECO:0000256" key="2">
    <source>
        <dbReference type="ARBA" id="ARBA00022448"/>
    </source>
</evidence>
<evidence type="ECO:0000259" key="5">
    <source>
        <dbReference type="PROSITE" id="PS50893"/>
    </source>
</evidence>
<reference evidence="6 7" key="1">
    <citation type="submission" date="2019-03" db="EMBL/GenBank/DDBJ databases">
        <title>Metabolic potential of uncultured bacteria and archaea associated with petroleum seepage in deep-sea sediments.</title>
        <authorList>
            <person name="Dong X."/>
            <person name="Hubert C."/>
        </authorList>
    </citation>
    <scope>NUCLEOTIDE SEQUENCE [LARGE SCALE GENOMIC DNA]</scope>
    <source>
        <strain evidence="6">E29_bin52</strain>
    </source>
</reference>
<dbReference type="InterPro" id="IPR003439">
    <property type="entry name" value="ABC_transporter-like_ATP-bd"/>
</dbReference>
<evidence type="ECO:0000313" key="6">
    <source>
        <dbReference type="EMBL" id="TET59359.1"/>
    </source>
</evidence>
<evidence type="ECO:0000256" key="3">
    <source>
        <dbReference type="ARBA" id="ARBA00022741"/>
    </source>
</evidence>
<dbReference type="GO" id="GO:0005524">
    <property type="term" value="F:ATP binding"/>
    <property type="evidence" value="ECO:0007669"/>
    <property type="project" value="UniProtKB-KW"/>
</dbReference>
<dbReference type="InterPro" id="IPR017911">
    <property type="entry name" value="MacB-like_ATP-bd"/>
</dbReference>
<dbReference type="InterPro" id="IPR017871">
    <property type="entry name" value="ABC_transporter-like_CS"/>
</dbReference>
<dbReference type="Pfam" id="PF00005">
    <property type="entry name" value="ABC_tran"/>
    <property type="match status" value="1"/>
</dbReference>